<dbReference type="Gene3D" id="3.40.1180.10">
    <property type="entry name" value="Decaprenyl diphosphate synthase-like"/>
    <property type="match status" value="1"/>
</dbReference>
<comment type="function">
    <text evidence="3">Catalyzes the sequential condensation of isopentenyl diphosphate (IPP) with (2E,6E)-farnesyl diphosphate (E,E-FPP) to yield (2Z,6Z,10Z,14Z,18Z,22Z,26Z,30Z,34E,38E)-undecaprenyl diphosphate (di-trans,octa-cis-UPP). UPP is the precursor of glycosyl carrier lipid in the biosynthesis of bacterial cell wall polysaccharide components such as peptidoglycan and lipopolysaccharide.</text>
</comment>
<feature type="active site" evidence="3">
    <location>
        <position position="26"/>
    </location>
</feature>
<keyword evidence="3" id="KW-0573">Peptidoglycan synthesis</keyword>
<feature type="active site" description="Proton acceptor" evidence="3">
    <location>
        <position position="74"/>
    </location>
</feature>
<evidence type="ECO:0000256" key="1">
    <source>
        <dbReference type="ARBA" id="ARBA00022679"/>
    </source>
</evidence>
<dbReference type="Pfam" id="PF01255">
    <property type="entry name" value="Prenyltransf"/>
    <property type="match status" value="1"/>
</dbReference>
<evidence type="ECO:0000313" key="5">
    <source>
        <dbReference type="Proteomes" id="UP000298673"/>
    </source>
</evidence>
<feature type="binding site" evidence="3">
    <location>
        <position position="194"/>
    </location>
    <ligand>
        <name>substrate</name>
    </ligand>
</feature>
<keyword evidence="3" id="KW-0133">Cell shape</keyword>
<dbReference type="GO" id="GO:0016094">
    <property type="term" value="P:polyprenol biosynthetic process"/>
    <property type="evidence" value="ECO:0007669"/>
    <property type="project" value="TreeGrafter"/>
</dbReference>
<feature type="binding site" evidence="3">
    <location>
        <position position="26"/>
    </location>
    <ligand>
        <name>Mg(2+)</name>
        <dbReference type="ChEBI" id="CHEBI:18420"/>
    </ligand>
</feature>
<organism evidence="4 5">
    <name type="scientific">Buchnera aphidicola</name>
    <name type="common">Muscaphis stroyani</name>
    <dbReference type="NCBI Taxonomy" id="1241869"/>
    <lineage>
        <taxon>Bacteria</taxon>
        <taxon>Pseudomonadati</taxon>
        <taxon>Pseudomonadota</taxon>
        <taxon>Gammaproteobacteria</taxon>
        <taxon>Enterobacterales</taxon>
        <taxon>Erwiniaceae</taxon>
        <taxon>Buchnera</taxon>
    </lineage>
</organism>
<keyword evidence="1 3" id="KW-0808">Transferase</keyword>
<keyword evidence="2 3" id="KW-0479">Metal-binding</keyword>
<dbReference type="PROSITE" id="PS01066">
    <property type="entry name" value="UPP_SYNTHASE"/>
    <property type="match status" value="1"/>
</dbReference>
<dbReference type="GO" id="GO:0008360">
    <property type="term" value="P:regulation of cell shape"/>
    <property type="evidence" value="ECO:0007669"/>
    <property type="project" value="UniProtKB-KW"/>
</dbReference>
<dbReference type="HAMAP" id="MF_01139">
    <property type="entry name" value="ISPT"/>
    <property type="match status" value="1"/>
</dbReference>
<keyword evidence="3" id="KW-0460">Magnesium</keyword>
<dbReference type="CDD" id="cd00475">
    <property type="entry name" value="Cis_IPPS"/>
    <property type="match status" value="1"/>
</dbReference>
<feature type="binding site" evidence="3">
    <location>
        <position position="31"/>
    </location>
    <ligand>
        <name>substrate</name>
    </ligand>
</feature>
<dbReference type="GO" id="GO:0071555">
    <property type="term" value="P:cell wall organization"/>
    <property type="evidence" value="ECO:0007669"/>
    <property type="project" value="UniProtKB-KW"/>
</dbReference>
<gene>
    <name evidence="3 4" type="primary">uppS</name>
    <name evidence="4" type="ORF">D9V75_01135</name>
</gene>
<accession>A0A4D6YFC8</accession>
<reference evidence="4 5" key="2">
    <citation type="submission" date="2019-05" db="EMBL/GenBank/DDBJ databases">
        <title>Genome evolution of the obligate endosymbiont Buchnera aphidicola.</title>
        <authorList>
            <person name="Moran N.A."/>
        </authorList>
    </citation>
    <scope>NUCLEOTIDE SEQUENCE [LARGE SCALE GENOMIC DNA]</scope>
    <source>
        <strain evidence="4 5">Mst</strain>
    </source>
</reference>
<feature type="binding site" evidence="3">
    <location>
        <position position="43"/>
    </location>
    <ligand>
        <name>substrate</name>
    </ligand>
</feature>
<dbReference type="FunFam" id="3.40.1180.10:FF:000001">
    <property type="entry name" value="(2E,6E)-farnesyl-diphosphate-specific ditrans,polycis-undecaprenyl-diphosphate synthase"/>
    <property type="match status" value="1"/>
</dbReference>
<dbReference type="EMBL" id="CP034861">
    <property type="protein sequence ID" value="QCI24320.1"/>
    <property type="molecule type" value="Genomic_DNA"/>
</dbReference>
<dbReference type="SUPFAM" id="SSF64005">
    <property type="entry name" value="Undecaprenyl diphosphate synthase"/>
    <property type="match status" value="1"/>
</dbReference>
<dbReference type="InterPro" id="IPR036424">
    <property type="entry name" value="UPP_synth-like_sf"/>
</dbReference>
<evidence type="ECO:0000256" key="2">
    <source>
        <dbReference type="ARBA" id="ARBA00022723"/>
    </source>
</evidence>
<comment type="subunit">
    <text evidence="3">Homodimer.</text>
</comment>
<dbReference type="GO" id="GO:0000287">
    <property type="term" value="F:magnesium ion binding"/>
    <property type="evidence" value="ECO:0007669"/>
    <property type="project" value="UniProtKB-UniRule"/>
</dbReference>
<comment type="caution">
    <text evidence="3">Lacks conserved residue(s) required for the propagation of feature annotation.</text>
</comment>
<dbReference type="NCBIfam" id="TIGR00055">
    <property type="entry name" value="uppS"/>
    <property type="match status" value="1"/>
</dbReference>
<feature type="binding site" evidence="3">
    <location>
        <begin position="27"/>
        <end position="30"/>
    </location>
    <ligand>
        <name>substrate</name>
    </ligand>
</feature>
<dbReference type="OrthoDB" id="4191603at2"/>
<comment type="similarity">
    <text evidence="3">Belongs to the UPP synthase family.</text>
</comment>
<dbReference type="PANTHER" id="PTHR10291:SF0">
    <property type="entry name" value="DEHYDRODOLICHYL DIPHOSPHATE SYNTHASE 2"/>
    <property type="match status" value="1"/>
</dbReference>
<dbReference type="Proteomes" id="UP000298673">
    <property type="component" value="Chromosome"/>
</dbReference>
<keyword evidence="3" id="KW-0961">Cell wall biogenesis/degradation</keyword>
<dbReference type="PANTHER" id="PTHR10291">
    <property type="entry name" value="DEHYDRODOLICHYL DIPHOSPHATE SYNTHASE FAMILY MEMBER"/>
    <property type="match status" value="1"/>
</dbReference>
<reference evidence="4 5" key="1">
    <citation type="submission" date="2018-12" db="EMBL/GenBank/DDBJ databases">
        <authorList>
            <person name="Chong R.A."/>
        </authorList>
    </citation>
    <scope>NUCLEOTIDE SEQUENCE [LARGE SCALE GENOMIC DNA]</scope>
    <source>
        <strain evidence="4 5">Mst</strain>
    </source>
</reference>
<dbReference type="InterPro" id="IPR001441">
    <property type="entry name" value="UPP_synth-like"/>
</dbReference>
<dbReference type="AlphaFoldDB" id="A0A4D6YFC8"/>
<sequence length="245" mass="28532">MLNIPSLKNKKCLIGKNPHHVAVIMDGNGRWAEKKGKMRVVGHQEGLKAVKKVVKFAFIKKLKILTLYAFSSENWKRSELEIKALIKLFLFALNSEIHNLTKYNIRLKIIGNLKHFNKDFQHCVQKAEEITLKNSGLLLNIAINYGGRWDIIQGIKKIFNRIQQKKLKLEKINENMFSQYLSTGNSLPVDLVIRTGGEKRISNFLLWQIAYSELYFTDVLWPDFNQYIFQDAINFFISRNRRFGG</sequence>
<dbReference type="EC" id="2.5.1.31" evidence="3"/>
<comment type="catalytic activity">
    <reaction evidence="3">
        <text>8 isopentenyl diphosphate + (2E,6E)-farnesyl diphosphate = di-trans,octa-cis-undecaprenyl diphosphate + 8 diphosphate</text>
        <dbReference type="Rhea" id="RHEA:27551"/>
        <dbReference type="ChEBI" id="CHEBI:33019"/>
        <dbReference type="ChEBI" id="CHEBI:58405"/>
        <dbReference type="ChEBI" id="CHEBI:128769"/>
        <dbReference type="ChEBI" id="CHEBI:175763"/>
        <dbReference type="EC" id="2.5.1.31"/>
    </reaction>
</comment>
<dbReference type="GO" id="GO:0009252">
    <property type="term" value="P:peptidoglycan biosynthetic process"/>
    <property type="evidence" value="ECO:0007669"/>
    <property type="project" value="UniProtKB-UniRule"/>
</dbReference>
<protein>
    <recommendedName>
        <fullName evidence="3">Ditrans,polycis-undecaprenyl-diphosphate synthase ((2E,6E)-farnesyl-diphosphate specific)</fullName>
        <ecNumber evidence="3">2.5.1.31</ecNumber>
    </recommendedName>
    <alternativeName>
        <fullName evidence="3">Ditrans,polycis-undecaprenylcistransferase</fullName>
    </alternativeName>
    <alternativeName>
        <fullName evidence="3">Undecaprenyl diphosphate synthase</fullName>
        <shortName evidence="3">UDS</shortName>
    </alternativeName>
    <alternativeName>
        <fullName evidence="3">Undecaprenyl pyrophosphate synthase</fullName>
        <shortName evidence="3">UPP synthase</shortName>
    </alternativeName>
</protein>
<evidence type="ECO:0000256" key="3">
    <source>
        <dbReference type="HAMAP-Rule" id="MF_01139"/>
    </source>
</evidence>
<dbReference type="RefSeq" id="WP_158343451.1">
    <property type="nucleotide sequence ID" value="NZ_CP034861.1"/>
</dbReference>
<evidence type="ECO:0000313" key="4">
    <source>
        <dbReference type="EMBL" id="QCI24320.1"/>
    </source>
</evidence>
<name>A0A4D6YFC8_9GAMM</name>
<dbReference type="GO" id="GO:0005829">
    <property type="term" value="C:cytosol"/>
    <property type="evidence" value="ECO:0007669"/>
    <property type="project" value="TreeGrafter"/>
</dbReference>
<feature type="binding site" evidence="3">
    <location>
        <position position="75"/>
    </location>
    <ligand>
        <name>substrate</name>
    </ligand>
</feature>
<dbReference type="GO" id="GO:0008834">
    <property type="term" value="F:ditrans,polycis-undecaprenyl-diphosphate synthase [(2E,6E)-farnesyl-diphosphate specific] activity"/>
    <property type="evidence" value="ECO:0007669"/>
    <property type="project" value="UniProtKB-UniRule"/>
</dbReference>
<feature type="binding site" evidence="3">
    <location>
        <position position="213"/>
    </location>
    <ligand>
        <name>Mg(2+)</name>
        <dbReference type="ChEBI" id="CHEBI:18420"/>
    </ligand>
</feature>
<comment type="cofactor">
    <cofactor evidence="3">
        <name>Mg(2+)</name>
        <dbReference type="ChEBI" id="CHEBI:18420"/>
    </cofactor>
    <text evidence="3">Binds 2 magnesium ions per subunit.</text>
</comment>
<feature type="binding site" evidence="3">
    <location>
        <begin position="71"/>
        <end position="73"/>
    </location>
    <ligand>
        <name>substrate</name>
    </ligand>
</feature>
<dbReference type="InterPro" id="IPR018520">
    <property type="entry name" value="UPP_synth-like_CS"/>
</dbReference>
<feature type="binding site" evidence="3">
    <location>
        <position position="39"/>
    </location>
    <ligand>
        <name>substrate</name>
    </ligand>
</feature>
<feature type="binding site" evidence="3">
    <location>
        <begin position="200"/>
        <end position="202"/>
    </location>
    <ligand>
        <name>substrate</name>
    </ligand>
</feature>
<proteinExistence type="inferred from homology"/>
<feature type="binding site" evidence="3">
    <location>
        <position position="77"/>
    </location>
    <ligand>
        <name>substrate</name>
    </ligand>
</feature>